<feature type="compositionally biased region" description="Low complexity" evidence="1">
    <location>
        <begin position="33"/>
        <end position="48"/>
    </location>
</feature>
<dbReference type="Proteomes" id="UP001501710">
    <property type="component" value="Unassembled WGS sequence"/>
</dbReference>
<feature type="region of interest" description="Disordered" evidence="1">
    <location>
        <begin position="1"/>
        <end position="48"/>
    </location>
</feature>
<keyword evidence="3" id="KW-1185">Reference proteome</keyword>
<accession>A0ABP8C2B0</accession>
<feature type="compositionally biased region" description="Polar residues" evidence="1">
    <location>
        <begin position="11"/>
        <end position="31"/>
    </location>
</feature>
<comment type="caution">
    <text evidence="2">The sequence shown here is derived from an EMBL/GenBank/DDBJ whole genome shotgun (WGS) entry which is preliminary data.</text>
</comment>
<protein>
    <submittedName>
        <fullName evidence="2">Uncharacterized protein</fullName>
    </submittedName>
</protein>
<sequence length="350" mass="37673">MFTHTRIGPNARSTSPAAHSTWSGSATSTVRGSADPPRSSASAAAASSPARPRASSLAHAFPCTFADAIDSASGTFTDAPRRSARAFPHISHRPTRALADVLHCSARAATDVLCRATRALTHVLHCSARALADAPRRSARAFPHISYRAARALAHVLYRAARALAHGLHRSARAATDVLDGAPGAPADLAHGGSGPGADVAGRRLDAASDVLEDLRVAVQRRQDAVDDDGHVVQPDVQPRLCLHALDLQLDLAEGHVRADAQPEHVEDLGDERDVRFQVLDLKGDLVDLEQWHVKVDVRLFARRVVAHRRPRSLLRVVTRSAVHAVVRDSHLGWSVNRARRRPSPEGHNR</sequence>
<proteinExistence type="predicted"/>
<dbReference type="EMBL" id="BAABAS010000006">
    <property type="protein sequence ID" value="GAA4232403.1"/>
    <property type="molecule type" value="Genomic_DNA"/>
</dbReference>
<evidence type="ECO:0000256" key="1">
    <source>
        <dbReference type="SAM" id="MobiDB-lite"/>
    </source>
</evidence>
<reference evidence="3" key="1">
    <citation type="journal article" date="2019" name="Int. J. Syst. Evol. Microbiol.">
        <title>The Global Catalogue of Microorganisms (GCM) 10K type strain sequencing project: providing services to taxonomists for standard genome sequencing and annotation.</title>
        <authorList>
            <consortium name="The Broad Institute Genomics Platform"/>
            <consortium name="The Broad Institute Genome Sequencing Center for Infectious Disease"/>
            <person name="Wu L."/>
            <person name="Ma J."/>
        </authorList>
    </citation>
    <scope>NUCLEOTIDE SEQUENCE [LARGE SCALE GENOMIC DNA]</scope>
    <source>
        <strain evidence="3">JCM 17440</strain>
    </source>
</reference>
<evidence type="ECO:0000313" key="3">
    <source>
        <dbReference type="Proteomes" id="UP001501710"/>
    </source>
</evidence>
<organism evidence="2 3">
    <name type="scientific">Actinomadura meridiana</name>
    <dbReference type="NCBI Taxonomy" id="559626"/>
    <lineage>
        <taxon>Bacteria</taxon>
        <taxon>Bacillati</taxon>
        <taxon>Actinomycetota</taxon>
        <taxon>Actinomycetes</taxon>
        <taxon>Streptosporangiales</taxon>
        <taxon>Thermomonosporaceae</taxon>
        <taxon>Actinomadura</taxon>
    </lineage>
</organism>
<name>A0ABP8C2B0_9ACTN</name>
<evidence type="ECO:0000313" key="2">
    <source>
        <dbReference type="EMBL" id="GAA4232403.1"/>
    </source>
</evidence>
<gene>
    <name evidence="2" type="ORF">GCM10022254_32150</name>
</gene>